<dbReference type="AlphaFoldDB" id="A0A0F9KB00"/>
<dbReference type="Pfam" id="PF11651">
    <property type="entry name" value="P22_CoatProtein"/>
    <property type="match status" value="1"/>
</dbReference>
<dbReference type="EMBL" id="LAZR01014022">
    <property type="protein sequence ID" value="KKM19298.1"/>
    <property type="molecule type" value="Genomic_DNA"/>
</dbReference>
<dbReference type="Gene3D" id="2.40.30.240">
    <property type="match status" value="1"/>
</dbReference>
<accession>A0A0F9KB00</accession>
<name>A0A0F9KB00_9ZZZZ</name>
<evidence type="ECO:0000313" key="1">
    <source>
        <dbReference type="EMBL" id="KKM19298.1"/>
    </source>
</evidence>
<sequence length="414" mass="44825">MANVLLTHDMLAERALFDLKNELTFSRNVFTGYREEFHAVGGFKKGNSVRVRLPNRFRAKKAVTVDPIELEERNTTVTVDIQAHVAFALTGQQLTFEIEDLSRKVIKPAIIALANQVDADGLAEYVNIYNMVGSPGTTPSDFSFLTAAAERLDNEAISREGRVSVLSPKAHWSMADGELKFVFQQNMVDTLIRKGFIGRFALMDFFMDQNVVSHTVGTRVSDTGAVATTSSEGATTLALKGFTENDQILQGDIITVDSVAGVNPISGQVWENAALRQFVATADLTIGSGGTGTLSISPKIYSSAANEDFLPIQTVNDLPAANDVVAIVSGASGSSHPQNMFFHPHAFALTMVPIARPMSANKSVMWGSATDEDLGLAVTVSTDWNSVAFSENTRIDVLYGWDTIEPEYCVRGTG</sequence>
<comment type="caution">
    <text evidence="1">The sequence shown here is derived from an EMBL/GenBank/DDBJ whole genome shotgun (WGS) entry which is preliminary data.</text>
</comment>
<proteinExistence type="predicted"/>
<organism evidence="1">
    <name type="scientific">marine sediment metagenome</name>
    <dbReference type="NCBI Taxonomy" id="412755"/>
    <lineage>
        <taxon>unclassified sequences</taxon>
        <taxon>metagenomes</taxon>
        <taxon>ecological metagenomes</taxon>
    </lineage>
</organism>
<dbReference type="InterPro" id="IPR024659">
    <property type="entry name" value="Phage_coat_Gp5"/>
</dbReference>
<reference evidence="1" key="1">
    <citation type="journal article" date="2015" name="Nature">
        <title>Complex archaea that bridge the gap between prokaryotes and eukaryotes.</title>
        <authorList>
            <person name="Spang A."/>
            <person name="Saw J.H."/>
            <person name="Jorgensen S.L."/>
            <person name="Zaremba-Niedzwiedzka K."/>
            <person name="Martijn J."/>
            <person name="Lind A.E."/>
            <person name="van Eijk R."/>
            <person name="Schleper C."/>
            <person name="Guy L."/>
            <person name="Ettema T.J."/>
        </authorList>
    </citation>
    <scope>NUCLEOTIDE SEQUENCE</scope>
</reference>
<gene>
    <name evidence="1" type="ORF">LCGC14_1657060</name>
</gene>
<protein>
    <submittedName>
        <fullName evidence="1">Uncharacterized protein</fullName>
    </submittedName>
</protein>